<gene>
    <name evidence="2" type="ORF">UFOPK3720_00278</name>
</gene>
<evidence type="ECO:0000256" key="1">
    <source>
        <dbReference type="SAM" id="MobiDB-lite"/>
    </source>
</evidence>
<proteinExistence type="predicted"/>
<feature type="compositionally biased region" description="Basic and acidic residues" evidence="1">
    <location>
        <begin position="11"/>
        <end position="20"/>
    </location>
</feature>
<accession>A0A6J7HRL2</accession>
<evidence type="ECO:0000313" key="2">
    <source>
        <dbReference type="EMBL" id="CAB4922068.1"/>
    </source>
</evidence>
<dbReference type="AlphaFoldDB" id="A0A6J7HRL2"/>
<reference evidence="2" key="1">
    <citation type="submission" date="2020-05" db="EMBL/GenBank/DDBJ databases">
        <authorList>
            <person name="Chiriac C."/>
            <person name="Salcher M."/>
            <person name="Ghai R."/>
            <person name="Kavagutti S V."/>
        </authorList>
    </citation>
    <scope>NUCLEOTIDE SEQUENCE</scope>
</reference>
<organism evidence="2">
    <name type="scientific">freshwater metagenome</name>
    <dbReference type="NCBI Taxonomy" id="449393"/>
    <lineage>
        <taxon>unclassified sequences</taxon>
        <taxon>metagenomes</taxon>
        <taxon>ecological metagenomes</taxon>
    </lineage>
</organism>
<feature type="region of interest" description="Disordered" evidence="1">
    <location>
        <begin position="1"/>
        <end position="21"/>
    </location>
</feature>
<sequence length="145" mass="15746">MVLDLPLDSLDEPRPHRVGSDEQPCVLGVQRIPGQDVEQVRNIVSDHRIAGEEAEVLVEPRGLRVVVAGTDVAVAAQLVTVISDDHGKLAVRLQPDKAVDDVNPGLLELAAPVDVVLLIESRFDLDNREDLLAVLGRIDEGIDDR</sequence>
<dbReference type="AntiFam" id="ANF00173">
    <property type="entry name" value="Shadow ORF (opposite ppk)"/>
</dbReference>
<protein>
    <submittedName>
        <fullName evidence="2">Unannotated protein</fullName>
    </submittedName>
</protein>
<name>A0A6J7HRL2_9ZZZZ</name>
<dbReference type="EMBL" id="CAFBNB010000031">
    <property type="protein sequence ID" value="CAB4922068.1"/>
    <property type="molecule type" value="Genomic_DNA"/>
</dbReference>